<evidence type="ECO:0000256" key="2">
    <source>
        <dbReference type="ARBA" id="ARBA00022576"/>
    </source>
</evidence>
<feature type="domain" description="Aminotransferase class I/classII large" evidence="5">
    <location>
        <begin position="47"/>
        <end position="395"/>
    </location>
</feature>
<accession>A0ABW7H0U2</accession>
<organism evidence="6 7">
    <name type="scientific">Pelomonas baiyunensis</name>
    <dbReference type="NCBI Taxonomy" id="3299026"/>
    <lineage>
        <taxon>Bacteria</taxon>
        <taxon>Pseudomonadati</taxon>
        <taxon>Pseudomonadota</taxon>
        <taxon>Betaproteobacteria</taxon>
        <taxon>Burkholderiales</taxon>
        <taxon>Sphaerotilaceae</taxon>
        <taxon>Roseateles</taxon>
    </lineage>
</organism>
<dbReference type="PANTHER" id="PTHR43807">
    <property type="entry name" value="FI04487P"/>
    <property type="match status" value="1"/>
</dbReference>
<dbReference type="Pfam" id="PF00155">
    <property type="entry name" value="Aminotran_1_2"/>
    <property type="match status" value="1"/>
</dbReference>
<dbReference type="PANTHER" id="PTHR43807:SF20">
    <property type="entry name" value="FI04487P"/>
    <property type="match status" value="1"/>
</dbReference>
<name>A0ABW7H0U2_9BURK</name>
<dbReference type="CDD" id="cd00609">
    <property type="entry name" value="AAT_like"/>
    <property type="match status" value="1"/>
</dbReference>
<evidence type="ECO:0000259" key="5">
    <source>
        <dbReference type="Pfam" id="PF00155"/>
    </source>
</evidence>
<evidence type="ECO:0000256" key="4">
    <source>
        <dbReference type="ARBA" id="ARBA00022898"/>
    </source>
</evidence>
<dbReference type="NCBIfam" id="NF006569">
    <property type="entry name" value="PRK09082.1"/>
    <property type="match status" value="1"/>
</dbReference>
<sequence>MANNAACRRRCGDPLLLTMPALPAKLPHTGTTIFTVMSALAAEHGAVNLGQGFPDFGADPALLQALTDAMAAGHNQYPPMTGVPALREAVAAKLNALYGSAYDPGSDITITAGGTQGLFTALQCCVGPGDEVLIIEPAYDSYDPAIRLAGGVPVGVPMTAEYRIDWPAVRAALTPRTRALVLNTPHNPSGRVATAQDLAELAQIAEQHDLFVISDEVYEHMVFDGAAHESVARHPALRERSFLVSSFGKTFHVTGWKVGFVAAPPALSAAFRRLHQYTVFTVHTPSQHALAAYLANPAPWQGLSAFYQAKRDRFRAAVAATPLKLLPCEGTYFQTVDYSAVSDLPELDFARWLTTELGVAAIPLAGFYQRPQERRHVRFCFAKRDDTLAEAARRLGRLAAA</sequence>
<evidence type="ECO:0000313" key="7">
    <source>
        <dbReference type="Proteomes" id="UP001606303"/>
    </source>
</evidence>
<keyword evidence="7" id="KW-1185">Reference proteome</keyword>
<evidence type="ECO:0000256" key="1">
    <source>
        <dbReference type="ARBA" id="ARBA00001933"/>
    </source>
</evidence>
<dbReference type="EMBL" id="JBIGIB010000004">
    <property type="protein sequence ID" value="MFG6467828.1"/>
    <property type="molecule type" value="Genomic_DNA"/>
</dbReference>
<dbReference type="InterPro" id="IPR051326">
    <property type="entry name" value="Kynurenine-oxoglutarate_AT"/>
</dbReference>
<evidence type="ECO:0000256" key="3">
    <source>
        <dbReference type="ARBA" id="ARBA00022679"/>
    </source>
</evidence>
<gene>
    <name evidence="6" type="ORF">ACG01O_14475</name>
</gene>
<dbReference type="RefSeq" id="WP_394386346.1">
    <property type="nucleotide sequence ID" value="NZ_JBIGIB010000004.1"/>
</dbReference>
<dbReference type="Gene3D" id="3.40.640.10">
    <property type="entry name" value="Type I PLP-dependent aspartate aminotransferase-like (Major domain)"/>
    <property type="match status" value="1"/>
</dbReference>
<dbReference type="SUPFAM" id="SSF53383">
    <property type="entry name" value="PLP-dependent transferases"/>
    <property type="match status" value="1"/>
</dbReference>
<dbReference type="Gene3D" id="3.90.1150.10">
    <property type="entry name" value="Aspartate Aminotransferase, domain 1"/>
    <property type="match status" value="1"/>
</dbReference>
<comment type="caution">
    <text evidence="6">The sequence shown here is derived from an EMBL/GenBank/DDBJ whole genome shotgun (WGS) entry which is preliminary data.</text>
</comment>
<evidence type="ECO:0000313" key="6">
    <source>
        <dbReference type="EMBL" id="MFG6467828.1"/>
    </source>
</evidence>
<dbReference type="GO" id="GO:0008483">
    <property type="term" value="F:transaminase activity"/>
    <property type="evidence" value="ECO:0007669"/>
    <property type="project" value="UniProtKB-KW"/>
</dbReference>
<reference evidence="6 7" key="1">
    <citation type="submission" date="2024-08" db="EMBL/GenBank/DDBJ databases">
        <authorList>
            <person name="Lu H."/>
        </authorList>
    </citation>
    <scope>NUCLEOTIDE SEQUENCE [LARGE SCALE GENOMIC DNA]</scope>
    <source>
        <strain evidence="6 7">BYS87W</strain>
    </source>
</reference>
<comment type="cofactor">
    <cofactor evidence="1">
        <name>pyridoxal 5'-phosphate</name>
        <dbReference type="ChEBI" id="CHEBI:597326"/>
    </cofactor>
</comment>
<dbReference type="InterPro" id="IPR015422">
    <property type="entry name" value="PyrdxlP-dep_Trfase_small"/>
</dbReference>
<dbReference type="Proteomes" id="UP001606303">
    <property type="component" value="Unassembled WGS sequence"/>
</dbReference>
<dbReference type="InterPro" id="IPR004839">
    <property type="entry name" value="Aminotransferase_I/II_large"/>
</dbReference>
<dbReference type="InterPro" id="IPR015424">
    <property type="entry name" value="PyrdxlP-dep_Trfase"/>
</dbReference>
<dbReference type="InterPro" id="IPR015421">
    <property type="entry name" value="PyrdxlP-dep_Trfase_major"/>
</dbReference>
<protein>
    <submittedName>
        <fullName evidence="6">Methionine aminotransferase</fullName>
    </submittedName>
</protein>
<keyword evidence="4" id="KW-0663">Pyridoxal phosphate</keyword>
<keyword evidence="3" id="KW-0808">Transferase</keyword>
<keyword evidence="2 6" id="KW-0032">Aminotransferase</keyword>
<proteinExistence type="predicted"/>